<reference evidence="1" key="2">
    <citation type="journal article" date="2015" name="Data Brief">
        <title>Shoot transcriptome of the giant reed, Arundo donax.</title>
        <authorList>
            <person name="Barrero R.A."/>
            <person name="Guerrero F.D."/>
            <person name="Moolhuijzen P."/>
            <person name="Goolsby J.A."/>
            <person name="Tidwell J."/>
            <person name="Bellgard S.E."/>
            <person name="Bellgard M.I."/>
        </authorList>
    </citation>
    <scope>NUCLEOTIDE SEQUENCE</scope>
    <source>
        <tissue evidence="1">Shoot tissue taken approximately 20 cm above the soil surface</tissue>
    </source>
</reference>
<evidence type="ECO:0000313" key="1">
    <source>
        <dbReference type="EMBL" id="JAD55118.1"/>
    </source>
</evidence>
<protein>
    <submittedName>
        <fullName evidence="1">Mha1</fullName>
    </submittedName>
</protein>
<organism evidence="1">
    <name type="scientific">Arundo donax</name>
    <name type="common">Giant reed</name>
    <name type="synonym">Donax arundinaceus</name>
    <dbReference type="NCBI Taxonomy" id="35708"/>
    <lineage>
        <taxon>Eukaryota</taxon>
        <taxon>Viridiplantae</taxon>
        <taxon>Streptophyta</taxon>
        <taxon>Embryophyta</taxon>
        <taxon>Tracheophyta</taxon>
        <taxon>Spermatophyta</taxon>
        <taxon>Magnoliopsida</taxon>
        <taxon>Liliopsida</taxon>
        <taxon>Poales</taxon>
        <taxon>Poaceae</taxon>
        <taxon>PACMAD clade</taxon>
        <taxon>Arundinoideae</taxon>
        <taxon>Arundineae</taxon>
        <taxon>Arundo</taxon>
    </lineage>
</organism>
<reference evidence="1" key="1">
    <citation type="submission" date="2014-09" db="EMBL/GenBank/DDBJ databases">
        <authorList>
            <person name="Magalhaes I.L.F."/>
            <person name="Oliveira U."/>
            <person name="Santos F.R."/>
            <person name="Vidigal T.H.D.A."/>
            <person name="Brescovit A.D."/>
            <person name="Santos A.J."/>
        </authorList>
    </citation>
    <scope>NUCLEOTIDE SEQUENCE</scope>
    <source>
        <tissue evidence="1">Shoot tissue taken approximately 20 cm above the soil surface</tissue>
    </source>
</reference>
<accession>A0A0A9AZ42</accession>
<sequence length="8" mass="1012">MRPDRHSN</sequence>
<dbReference type="EMBL" id="GBRH01242777">
    <property type="protein sequence ID" value="JAD55118.1"/>
    <property type="molecule type" value="Transcribed_RNA"/>
</dbReference>
<proteinExistence type="predicted"/>
<name>A0A0A9AZ42_ARUDO</name>